<dbReference type="EMBL" id="CP023284">
    <property type="protein sequence ID" value="ATA56161.1"/>
    <property type="molecule type" value="Genomic_DNA"/>
</dbReference>
<dbReference type="RefSeq" id="WP_095746392.1">
    <property type="nucleotide sequence ID" value="NZ_CP023284.1"/>
</dbReference>
<dbReference type="AlphaFoldDB" id="A0A250DPZ0"/>
<organism evidence="1 2">
    <name type="scientific">Variovorax boronicumulans</name>
    <dbReference type="NCBI Taxonomy" id="436515"/>
    <lineage>
        <taxon>Bacteria</taxon>
        <taxon>Pseudomonadati</taxon>
        <taxon>Pseudomonadota</taxon>
        <taxon>Betaproteobacteria</taxon>
        <taxon>Burkholderiales</taxon>
        <taxon>Comamonadaceae</taxon>
        <taxon>Variovorax</taxon>
    </lineage>
</organism>
<reference evidence="1 2" key="1">
    <citation type="submission" date="2017-09" db="EMBL/GenBank/DDBJ databases">
        <title>The diverse metabolic capabilities of V. boronicumulans make it an excellent choice for continued studies on novel biodegradation.</title>
        <authorList>
            <person name="Sun S."/>
        </authorList>
    </citation>
    <scope>NUCLEOTIDE SEQUENCE [LARGE SCALE GENOMIC DNA]</scope>
    <source>
        <strain evidence="1 2">J1</strain>
    </source>
</reference>
<proteinExistence type="predicted"/>
<gene>
    <name evidence="1" type="ORF">CKY39_25165</name>
</gene>
<sequence>MSTLHADPRAVACTSFWQALSDKLESLHALSGHALVEALNALLQPFFPNLAAEVLGDPPAFTLVLTAHGAEDDFEDLMALVHSAPALPQVEVEAFRQRMREGFSMRMNDFELACSDVLVKHEPYKGRVALEIGFAKPIPMDMQDHARHMSLIMLDHILGEYDFAVKVGPVDHVEADAQADFDGVPLDDFVPLFDACWREDLGHTGVFPAGEHGWSGLTATRTAEDGSEVEAVVMRNDAANALLGRADLGHRLSAAIPVESGEELDEARVYEDRLTALLQTHGEGCCTHIVLEEGVRTVHFHVADAQAAIAHAQSVQEALELPVMLALAFDPTWKSYRTWLA</sequence>
<evidence type="ECO:0008006" key="3">
    <source>
        <dbReference type="Google" id="ProtNLM"/>
    </source>
</evidence>
<protein>
    <recommendedName>
        <fullName evidence="3">DUF695 domain-containing protein</fullName>
    </recommendedName>
</protein>
<name>A0A250DPZ0_9BURK</name>
<accession>A0A250DPZ0</accession>
<evidence type="ECO:0000313" key="1">
    <source>
        <dbReference type="EMBL" id="ATA56161.1"/>
    </source>
</evidence>
<dbReference type="KEGG" id="vbo:CKY39_25165"/>
<dbReference type="Proteomes" id="UP000217154">
    <property type="component" value="Chromosome"/>
</dbReference>
<evidence type="ECO:0000313" key="2">
    <source>
        <dbReference type="Proteomes" id="UP000217154"/>
    </source>
</evidence>